<dbReference type="PANTHER" id="PTHR11895">
    <property type="entry name" value="TRANSAMIDASE"/>
    <property type="match status" value="1"/>
</dbReference>
<reference evidence="3 4" key="1">
    <citation type="journal article" date="2021" name="Microbiol. Spectr.">
        <title>A Single Bacterium Capable of Oxidation and Reduction of Iron at Circumneutral pH.</title>
        <authorList>
            <person name="Kato S."/>
            <person name="Ohkuma M."/>
        </authorList>
    </citation>
    <scope>NUCLEOTIDE SEQUENCE [LARGE SCALE GENOMIC DNA]</scope>
    <source>
        <strain evidence="3 4">MIZ03</strain>
    </source>
</reference>
<feature type="domain" description="Amidase" evidence="1">
    <location>
        <begin position="38"/>
        <end position="442"/>
    </location>
</feature>
<dbReference type="NCBIfam" id="NF006043">
    <property type="entry name" value="PRK08186.1"/>
    <property type="match status" value="1"/>
</dbReference>
<dbReference type="RefSeq" id="WP_223904695.1">
    <property type="nucleotide sequence ID" value="NZ_AP024238.1"/>
</dbReference>
<dbReference type="InterPro" id="IPR053844">
    <property type="entry name" value="AH_C"/>
</dbReference>
<feature type="domain" description="Allophanate hydrolase C-terminal" evidence="2">
    <location>
        <begin position="482"/>
        <end position="604"/>
    </location>
</feature>
<keyword evidence="4" id="KW-1185">Reference proteome</keyword>
<dbReference type="InterPro" id="IPR023631">
    <property type="entry name" value="Amidase_dom"/>
</dbReference>
<dbReference type="Pfam" id="PF01425">
    <property type="entry name" value="Amidase"/>
    <property type="match status" value="1"/>
</dbReference>
<proteinExistence type="predicted"/>
<dbReference type="InterPro" id="IPR000120">
    <property type="entry name" value="Amidase"/>
</dbReference>
<dbReference type="Pfam" id="PF21986">
    <property type="entry name" value="AH_C"/>
    <property type="match status" value="1"/>
</dbReference>
<dbReference type="EMBL" id="AP024238">
    <property type="protein sequence ID" value="BCO28779.1"/>
    <property type="molecule type" value="Genomic_DNA"/>
</dbReference>
<name>A0ABN6D9S7_9BURK</name>
<evidence type="ECO:0000259" key="1">
    <source>
        <dbReference type="Pfam" id="PF01425"/>
    </source>
</evidence>
<protein>
    <submittedName>
        <fullName evidence="3">Allophanate hydrolase</fullName>
    </submittedName>
</protein>
<accession>A0ABN6D9S7</accession>
<evidence type="ECO:0000313" key="3">
    <source>
        <dbReference type="EMBL" id="BCO28779.1"/>
    </source>
</evidence>
<dbReference type="NCBIfam" id="TIGR02713">
    <property type="entry name" value="allophanate_hyd"/>
    <property type="match status" value="1"/>
</dbReference>
<dbReference type="Proteomes" id="UP000824366">
    <property type="component" value="Chromosome"/>
</dbReference>
<dbReference type="Gene3D" id="1.20.58.1700">
    <property type="match status" value="1"/>
</dbReference>
<evidence type="ECO:0000259" key="2">
    <source>
        <dbReference type="Pfam" id="PF21986"/>
    </source>
</evidence>
<sequence length="614" mass="64364">MRLDLSIPALRARYLDGSLTPRQLVAQLHAQMLAEDAALERHIWIRRLTLEEMQAYASALDGRDPATLPLYGIPFAIKDNIDLGGIPTTAACPDYAYTPEVSATVVQRLIAAGAIPVGKTNLDQFATGLVGVRSPYGACKNSLHPDYISGGSSAGSAVSVALGLASFSLGTDTAGSGRVPAMLNNLVGLKPSVGRIPATGVVPACRTLDVVSVFALTAGDAATVLAAAQGQDPLDVYSRNLPPHGHNFGAASSFRFGVPREADLEFHGNPEGPAQFAQAVAHLVALGGTPVEVDLRPFRAVATLLYEGPWVAERYQAIRAFIEATPEALHPVTRAITEKGIQISAPDTFAALYKLKELQQQTLPVWNDIDCLVTPTASTAYTIAAVQADPIRLNSNLGHYTNFVNLLDLAAVAVPTGFMTEAMNHMPWGVTLVAPAGQDLPLLSLAARLHTRTVPTVGATSHAPHLQPAAAPDTAAFPSGLVRVAVCGAHLSGLPLNGQLTQRSARLLQTTFSAPCYKLVALPGGPPYRPGMVRVAKGGAAIELEVWEMPATAFGSFVAGIPAPLGIGSIELADASTVLGFVCEAVAAEQAQDISHFGGWRAYLRSHDHLAVSA</sequence>
<keyword evidence="3" id="KW-0378">Hydrolase</keyword>
<dbReference type="Gene3D" id="3.10.490.10">
    <property type="entry name" value="Gamma-glutamyl cyclotransferase-like"/>
    <property type="match status" value="1"/>
</dbReference>
<organism evidence="3 4">
    <name type="scientific">Rhodoferax lithotrophicus</name>
    <dbReference type="NCBI Taxonomy" id="2798804"/>
    <lineage>
        <taxon>Bacteria</taxon>
        <taxon>Pseudomonadati</taxon>
        <taxon>Pseudomonadota</taxon>
        <taxon>Betaproteobacteria</taxon>
        <taxon>Burkholderiales</taxon>
        <taxon>Comamonadaceae</taxon>
        <taxon>Rhodoferax</taxon>
    </lineage>
</organism>
<dbReference type="GO" id="GO:0016787">
    <property type="term" value="F:hydrolase activity"/>
    <property type="evidence" value="ECO:0007669"/>
    <property type="project" value="UniProtKB-KW"/>
</dbReference>
<evidence type="ECO:0000313" key="4">
    <source>
        <dbReference type="Proteomes" id="UP000824366"/>
    </source>
</evidence>
<gene>
    <name evidence="3" type="ORF">MIZ03_3689</name>
</gene>
<dbReference type="InterPro" id="IPR014085">
    <property type="entry name" value="Allophanate_hydrolase"/>
</dbReference>
<dbReference type="PANTHER" id="PTHR11895:SF169">
    <property type="entry name" value="GLUTAMYL-TRNA(GLN) AMIDOTRANSFERASE"/>
    <property type="match status" value="1"/>
</dbReference>
<dbReference type="SUPFAM" id="SSF75304">
    <property type="entry name" value="Amidase signature (AS) enzymes"/>
    <property type="match status" value="1"/>
</dbReference>
<dbReference type="InterPro" id="IPR036928">
    <property type="entry name" value="AS_sf"/>
</dbReference>
<dbReference type="Gene3D" id="3.90.1300.10">
    <property type="entry name" value="Amidase signature (AS) domain"/>
    <property type="match status" value="1"/>
</dbReference>